<dbReference type="PANTHER" id="PTHR30012">
    <property type="entry name" value="GENERAL SECRETION PATHWAY PROTEIN"/>
    <property type="match status" value="1"/>
</dbReference>
<evidence type="ECO:0000256" key="4">
    <source>
        <dbReference type="ARBA" id="ARBA00022519"/>
    </source>
</evidence>
<dbReference type="EMBL" id="UINC01004010">
    <property type="protein sequence ID" value="SVA11071.1"/>
    <property type="molecule type" value="Genomic_DNA"/>
</dbReference>
<dbReference type="PANTHER" id="PTHR30012:SF0">
    <property type="entry name" value="TYPE II SECRETION SYSTEM PROTEIN F-RELATED"/>
    <property type="match status" value="1"/>
</dbReference>
<evidence type="ECO:0000313" key="10">
    <source>
        <dbReference type="EMBL" id="SVA11071.1"/>
    </source>
</evidence>
<comment type="subcellular location">
    <subcellularLocation>
        <location evidence="1">Cell inner membrane</location>
        <topology evidence="1">Multi-pass membrane protein</topology>
    </subcellularLocation>
</comment>
<feature type="transmembrane region" description="Helical" evidence="8">
    <location>
        <begin position="384"/>
        <end position="409"/>
    </location>
</feature>
<evidence type="ECO:0000259" key="9">
    <source>
        <dbReference type="Pfam" id="PF00482"/>
    </source>
</evidence>
<evidence type="ECO:0000256" key="1">
    <source>
        <dbReference type="ARBA" id="ARBA00004429"/>
    </source>
</evidence>
<organism evidence="10">
    <name type="scientific">marine metagenome</name>
    <dbReference type="NCBI Taxonomy" id="408172"/>
    <lineage>
        <taxon>unclassified sequences</taxon>
        <taxon>metagenomes</taxon>
        <taxon>ecological metagenomes</taxon>
    </lineage>
</organism>
<evidence type="ECO:0000256" key="6">
    <source>
        <dbReference type="ARBA" id="ARBA00022989"/>
    </source>
</evidence>
<evidence type="ECO:0000256" key="3">
    <source>
        <dbReference type="ARBA" id="ARBA00022475"/>
    </source>
</evidence>
<dbReference type="InterPro" id="IPR003004">
    <property type="entry name" value="GspF/PilC"/>
</dbReference>
<protein>
    <recommendedName>
        <fullName evidence="9">Type II secretion system protein GspF domain-containing protein</fullName>
    </recommendedName>
</protein>
<gene>
    <name evidence="10" type="ORF">METZ01_LOCUS63925</name>
</gene>
<evidence type="ECO:0000256" key="5">
    <source>
        <dbReference type="ARBA" id="ARBA00022692"/>
    </source>
</evidence>
<evidence type="ECO:0000256" key="7">
    <source>
        <dbReference type="ARBA" id="ARBA00023136"/>
    </source>
</evidence>
<feature type="transmembrane region" description="Helical" evidence="8">
    <location>
        <begin position="180"/>
        <end position="200"/>
    </location>
</feature>
<evidence type="ECO:0000256" key="2">
    <source>
        <dbReference type="ARBA" id="ARBA00005745"/>
    </source>
</evidence>
<proteinExistence type="inferred from homology"/>
<feature type="domain" description="Type II secretion system protein GspF" evidence="9">
    <location>
        <begin position="78"/>
        <end position="201"/>
    </location>
</feature>
<dbReference type="PRINTS" id="PR00812">
    <property type="entry name" value="BCTERIALGSPF"/>
</dbReference>
<keyword evidence="3" id="KW-1003">Cell membrane</keyword>
<keyword evidence="7 8" id="KW-0472">Membrane</keyword>
<dbReference type="Gene3D" id="1.20.81.30">
    <property type="entry name" value="Type II secretion system (T2SS), domain F"/>
    <property type="match status" value="2"/>
</dbReference>
<comment type="similarity">
    <text evidence="2">Belongs to the GSP F family.</text>
</comment>
<feature type="transmembrane region" description="Helical" evidence="8">
    <location>
        <begin position="232"/>
        <end position="250"/>
    </location>
</feature>
<keyword evidence="6 8" id="KW-1133">Transmembrane helix</keyword>
<accession>A0A381T689</accession>
<dbReference type="InterPro" id="IPR042094">
    <property type="entry name" value="T2SS_GspF_sf"/>
</dbReference>
<keyword evidence="5 8" id="KW-0812">Transmembrane</keyword>
<dbReference type="AlphaFoldDB" id="A0A381T689"/>
<reference evidence="10" key="1">
    <citation type="submission" date="2018-05" db="EMBL/GenBank/DDBJ databases">
        <authorList>
            <person name="Lanie J.A."/>
            <person name="Ng W.-L."/>
            <person name="Kazmierczak K.M."/>
            <person name="Andrzejewski T.M."/>
            <person name="Davidsen T.M."/>
            <person name="Wayne K.J."/>
            <person name="Tettelin H."/>
            <person name="Glass J.I."/>
            <person name="Rusch D."/>
            <person name="Podicherti R."/>
            <person name="Tsui H.-C.T."/>
            <person name="Winkler M.E."/>
        </authorList>
    </citation>
    <scope>NUCLEOTIDE SEQUENCE</scope>
</reference>
<dbReference type="InterPro" id="IPR018076">
    <property type="entry name" value="T2SS_GspF_dom"/>
</dbReference>
<dbReference type="GO" id="GO:0005886">
    <property type="term" value="C:plasma membrane"/>
    <property type="evidence" value="ECO:0007669"/>
    <property type="project" value="UniProtKB-SubCell"/>
</dbReference>
<sequence length="415" mass="46387">MAVFQYVLKDTSGNRKEGEIKAATLDTAIQTLTEQDQVIITIKEEDTSWDFLGPFLDEINLSYERLKNRIPLTNLVFFTRQLATMFSAGLTIERSVQGLAADEKHPRLKKVLNKVVQNVRQGLNLSASFQLHPGVFNNLYIAMIKAGEVSGNLDEILDHLATYLENIDDTRRKVRSAMTYPIFMLIFMATMITAMFIWIIPKFSDVYAQLGSKLPKATQTLVSLSEWVSSNFGSILFFSFIIIVSIWMIAKTRKGGFFVDSLILKLPVFGSLNKQAILNKFCKTFGILVGAGVPVLESTLLLSKVVDNRVFEEATLDASKDIREGYNISTALRRTEVFPSIMLQLTSTGEETGELGDLLDRASDYYYKQVNVLVDRMTTLIEPLLILAVGVVIAIMVIVTYLPVFYLGAALQSGL</sequence>
<evidence type="ECO:0000256" key="8">
    <source>
        <dbReference type="SAM" id="Phobius"/>
    </source>
</evidence>
<feature type="domain" description="Type II secretion system protein GspF" evidence="9">
    <location>
        <begin position="281"/>
        <end position="403"/>
    </location>
</feature>
<dbReference type="Pfam" id="PF00482">
    <property type="entry name" value="T2SSF"/>
    <property type="match status" value="2"/>
</dbReference>
<dbReference type="FunFam" id="1.20.81.30:FF:000001">
    <property type="entry name" value="Type II secretion system protein F"/>
    <property type="match status" value="2"/>
</dbReference>
<name>A0A381T689_9ZZZZ</name>
<keyword evidence="4" id="KW-0997">Cell inner membrane</keyword>